<sequence>MNLDEKAAIVAPLGFEPMRLGQLLNSDDGREYSSITGLIAIPAYKVGWENRSIKSNLRHFKKTHQCSLSLCSSLNPYALYQKIDELWDAYEKIILAPLGTKPSTIAISLFLINNFKKNTRKKNISAVYDFPVKSIDRSLGIGKIHLYSMYSTI</sequence>
<proteinExistence type="predicted"/>
<evidence type="ECO:0000313" key="2">
    <source>
        <dbReference type="Proteomes" id="UP000586067"/>
    </source>
</evidence>
<reference evidence="1 2" key="1">
    <citation type="submission" date="2020-04" db="EMBL/GenBank/DDBJ databases">
        <title>Marinomonas sp. M1K-6 isolated from the deep seawater of the Mariana Trench.</title>
        <authorList>
            <person name="Li Y."/>
        </authorList>
    </citation>
    <scope>NUCLEOTIDE SEQUENCE [LARGE SCALE GENOMIC DNA]</scope>
    <source>
        <strain evidence="1 2">M1K-6</strain>
    </source>
</reference>
<dbReference type="EMBL" id="JABAEK010000009">
    <property type="protein sequence ID" value="NLQ18014.1"/>
    <property type="molecule type" value="Genomic_DNA"/>
</dbReference>
<accession>A0A847RAM8</accession>
<dbReference type="AlphaFoldDB" id="A0A847RAM8"/>
<gene>
    <name evidence="1" type="ORF">HGG82_10285</name>
</gene>
<name>A0A847RAM8_9GAMM</name>
<dbReference type="RefSeq" id="WP_168825369.1">
    <property type="nucleotide sequence ID" value="NZ_CP073013.1"/>
</dbReference>
<evidence type="ECO:0000313" key="1">
    <source>
        <dbReference type="EMBL" id="NLQ18014.1"/>
    </source>
</evidence>
<organism evidence="1 2">
    <name type="scientific">Marinomonas profundi</name>
    <dbReference type="NCBI Taxonomy" id="2726122"/>
    <lineage>
        <taxon>Bacteria</taxon>
        <taxon>Pseudomonadati</taxon>
        <taxon>Pseudomonadota</taxon>
        <taxon>Gammaproteobacteria</taxon>
        <taxon>Oceanospirillales</taxon>
        <taxon>Oceanospirillaceae</taxon>
        <taxon>Marinomonas</taxon>
    </lineage>
</organism>
<protein>
    <submittedName>
        <fullName evidence="1">Uncharacterized protein</fullName>
    </submittedName>
</protein>
<comment type="caution">
    <text evidence="1">The sequence shown here is derived from an EMBL/GenBank/DDBJ whole genome shotgun (WGS) entry which is preliminary data.</text>
</comment>
<dbReference type="Proteomes" id="UP000586067">
    <property type="component" value="Unassembled WGS sequence"/>
</dbReference>
<keyword evidence="2" id="KW-1185">Reference proteome</keyword>